<dbReference type="PANTHER" id="PTHR33308">
    <property type="entry name" value="PEPTIDOGLYCAN HYDROLASE FLGJ"/>
    <property type="match status" value="1"/>
</dbReference>
<dbReference type="SMART" id="SM00047">
    <property type="entry name" value="LYZ2"/>
    <property type="match status" value="1"/>
</dbReference>
<feature type="domain" description="Mannosyl-glycoprotein endo-beta-N-acetylglucosamidase-like" evidence="3">
    <location>
        <begin position="155"/>
        <end position="315"/>
    </location>
</feature>
<dbReference type="InterPro" id="IPR051056">
    <property type="entry name" value="Glycosyl_Hydrolase_73"/>
</dbReference>
<dbReference type="Pfam" id="PF01832">
    <property type="entry name" value="Glucosaminidase"/>
    <property type="match status" value="1"/>
</dbReference>
<feature type="transmembrane region" description="Helical" evidence="2">
    <location>
        <begin position="21"/>
        <end position="42"/>
    </location>
</feature>
<sequence>MGKKKIKHLKGRKNKNKKMKRIFYIFFVFLFILVLIAGLKYVKEMYMSKNIEDSKIEFYMDIADEVGNGKIQLNWKELLAIDLTIYDDDLSNVKKSDALSRAKKFIKYSKDRSGKWNYTLNNLDEVLEKHNFTESQKSEVKNNLKKLSYVFLGNKRLNEKSPEVVFINKIKSIAIKNYEEYGVLPSITIGQCILESGWGNSELAKSGNNLFGIKADSSWSGRSINMTTSENYDDTIVAAFRSYTSIDESIEDHGKFLKENPRYEKSGLFSAKHYTSQAQALEDAGYSTKEDKNGNKIYAEMLIDLIRKYNLQLVDCELYQSE</sequence>
<protein>
    <submittedName>
        <fullName evidence="4">Glucosaminidase domain-containing protein</fullName>
    </submittedName>
</protein>
<comment type="caution">
    <text evidence="4">The sequence shown here is derived from an EMBL/GenBank/DDBJ whole genome shotgun (WGS) entry which is preliminary data.</text>
</comment>
<evidence type="ECO:0000256" key="2">
    <source>
        <dbReference type="SAM" id="Phobius"/>
    </source>
</evidence>
<evidence type="ECO:0000313" key="4">
    <source>
        <dbReference type="EMBL" id="MBC5997386.1"/>
    </source>
</evidence>
<name>A0ABR7JRZ2_9FIRM</name>
<keyword evidence="1" id="KW-0378">Hydrolase</keyword>
<dbReference type="EMBL" id="JACRWE010000004">
    <property type="protein sequence ID" value="MBC5997386.1"/>
    <property type="molecule type" value="Genomic_DNA"/>
</dbReference>
<reference evidence="4 5" key="1">
    <citation type="submission" date="2020-08" db="EMBL/GenBank/DDBJ databases">
        <authorList>
            <person name="Liu C."/>
            <person name="Sun Q."/>
        </authorList>
    </citation>
    <scope>NUCLEOTIDE SEQUENCE [LARGE SCALE GENOMIC DNA]</scope>
    <source>
        <strain evidence="4 5">NSJ-18</strain>
    </source>
</reference>
<proteinExistence type="predicted"/>
<evidence type="ECO:0000313" key="5">
    <source>
        <dbReference type="Proteomes" id="UP000609849"/>
    </source>
</evidence>
<organism evidence="4 5">
    <name type="scientific">Romboutsia faecis</name>
    <dbReference type="NCBI Taxonomy" id="2764597"/>
    <lineage>
        <taxon>Bacteria</taxon>
        <taxon>Bacillati</taxon>
        <taxon>Bacillota</taxon>
        <taxon>Clostridia</taxon>
        <taxon>Peptostreptococcales</taxon>
        <taxon>Peptostreptococcaceae</taxon>
        <taxon>Romboutsia</taxon>
    </lineage>
</organism>
<dbReference type="PANTHER" id="PTHR33308:SF9">
    <property type="entry name" value="PEPTIDOGLYCAN HYDROLASE FLGJ"/>
    <property type="match status" value="1"/>
</dbReference>
<dbReference type="InterPro" id="IPR002901">
    <property type="entry name" value="MGlyc_endo_b_GlcNAc-like_dom"/>
</dbReference>
<keyword evidence="2" id="KW-0472">Membrane</keyword>
<keyword evidence="2" id="KW-0812">Transmembrane</keyword>
<keyword evidence="5" id="KW-1185">Reference proteome</keyword>
<keyword evidence="2" id="KW-1133">Transmembrane helix</keyword>
<evidence type="ECO:0000259" key="3">
    <source>
        <dbReference type="SMART" id="SM00047"/>
    </source>
</evidence>
<dbReference type="RefSeq" id="WP_153925156.1">
    <property type="nucleotide sequence ID" value="NZ_JACRWE010000004.1"/>
</dbReference>
<dbReference type="Proteomes" id="UP000609849">
    <property type="component" value="Unassembled WGS sequence"/>
</dbReference>
<accession>A0ABR7JRZ2</accession>
<gene>
    <name evidence="4" type="ORF">H8923_11470</name>
</gene>
<evidence type="ECO:0000256" key="1">
    <source>
        <dbReference type="ARBA" id="ARBA00022801"/>
    </source>
</evidence>
<dbReference type="Gene3D" id="1.10.530.10">
    <property type="match status" value="1"/>
</dbReference>